<protein>
    <submittedName>
        <fullName evidence="1">Uncharacterized protein</fullName>
    </submittedName>
</protein>
<reference evidence="1" key="2">
    <citation type="journal article" date="2015" name="Fish Shellfish Immunol.">
        <title>Early steps in the European eel (Anguilla anguilla)-Vibrio vulnificus interaction in the gills: Role of the RtxA13 toxin.</title>
        <authorList>
            <person name="Callol A."/>
            <person name="Pajuelo D."/>
            <person name="Ebbesson L."/>
            <person name="Teles M."/>
            <person name="MacKenzie S."/>
            <person name="Amaro C."/>
        </authorList>
    </citation>
    <scope>NUCLEOTIDE SEQUENCE</scope>
</reference>
<proteinExistence type="predicted"/>
<dbReference type="EMBL" id="GBXM01048717">
    <property type="protein sequence ID" value="JAH59860.1"/>
    <property type="molecule type" value="Transcribed_RNA"/>
</dbReference>
<sequence>MLSLQLHIKKLQLCKYYSDNMH</sequence>
<name>A0A0E9U3X6_ANGAN</name>
<dbReference type="AlphaFoldDB" id="A0A0E9U3X6"/>
<organism evidence="1">
    <name type="scientific">Anguilla anguilla</name>
    <name type="common">European freshwater eel</name>
    <name type="synonym">Muraena anguilla</name>
    <dbReference type="NCBI Taxonomy" id="7936"/>
    <lineage>
        <taxon>Eukaryota</taxon>
        <taxon>Metazoa</taxon>
        <taxon>Chordata</taxon>
        <taxon>Craniata</taxon>
        <taxon>Vertebrata</taxon>
        <taxon>Euteleostomi</taxon>
        <taxon>Actinopterygii</taxon>
        <taxon>Neopterygii</taxon>
        <taxon>Teleostei</taxon>
        <taxon>Anguilliformes</taxon>
        <taxon>Anguillidae</taxon>
        <taxon>Anguilla</taxon>
    </lineage>
</organism>
<evidence type="ECO:0000313" key="1">
    <source>
        <dbReference type="EMBL" id="JAH59860.1"/>
    </source>
</evidence>
<reference evidence="1" key="1">
    <citation type="submission" date="2014-11" db="EMBL/GenBank/DDBJ databases">
        <authorList>
            <person name="Amaro Gonzalez C."/>
        </authorList>
    </citation>
    <scope>NUCLEOTIDE SEQUENCE</scope>
</reference>
<accession>A0A0E9U3X6</accession>